<evidence type="ECO:0000256" key="1">
    <source>
        <dbReference type="ARBA" id="ARBA00005578"/>
    </source>
</evidence>
<dbReference type="PANTHER" id="PTHR46229">
    <property type="entry name" value="BOLA TRANSCRIPTION REGULATOR"/>
    <property type="match status" value="1"/>
</dbReference>
<name>A0A3B1AV03_9ZZZZ</name>
<dbReference type="InterPro" id="IPR036065">
    <property type="entry name" value="BolA-like_sf"/>
</dbReference>
<dbReference type="EMBL" id="UOFY01000042">
    <property type="protein sequence ID" value="VAX09876.1"/>
    <property type="molecule type" value="Genomic_DNA"/>
</dbReference>
<gene>
    <name evidence="2" type="ORF">MNBD_GAMMA25-1332</name>
</gene>
<dbReference type="Gene3D" id="3.30.300.90">
    <property type="entry name" value="BolA-like"/>
    <property type="match status" value="1"/>
</dbReference>
<accession>A0A3B1AV03</accession>
<dbReference type="Pfam" id="PF01722">
    <property type="entry name" value="BolA"/>
    <property type="match status" value="1"/>
</dbReference>
<sequence>MNPEDVKKLIEAGLPDCEITVTGDGSHFDATVVGDVFAGLSPVKKQQLVYATMADKITSGEVHALSIKTYTPDEWATASKLQIS</sequence>
<protein>
    <submittedName>
        <fullName evidence="2">Acid stress protein IbaG</fullName>
    </submittedName>
</protein>
<dbReference type="AlphaFoldDB" id="A0A3B1AV03"/>
<organism evidence="2">
    <name type="scientific">hydrothermal vent metagenome</name>
    <dbReference type="NCBI Taxonomy" id="652676"/>
    <lineage>
        <taxon>unclassified sequences</taxon>
        <taxon>metagenomes</taxon>
        <taxon>ecological metagenomes</taxon>
    </lineage>
</organism>
<evidence type="ECO:0000313" key="2">
    <source>
        <dbReference type="EMBL" id="VAX09876.1"/>
    </source>
</evidence>
<dbReference type="InterPro" id="IPR050961">
    <property type="entry name" value="BolA/IbaG_stress_morph_reg"/>
</dbReference>
<comment type="similarity">
    <text evidence="1">Belongs to the BolA/IbaG family.</text>
</comment>
<dbReference type="PANTHER" id="PTHR46229:SF2">
    <property type="entry name" value="BOLA-LIKE PROTEIN 1"/>
    <property type="match status" value="1"/>
</dbReference>
<proteinExistence type="inferred from homology"/>
<dbReference type="SUPFAM" id="SSF82657">
    <property type="entry name" value="BolA-like"/>
    <property type="match status" value="1"/>
</dbReference>
<dbReference type="PIRSF" id="PIRSF003113">
    <property type="entry name" value="BolA"/>
    <property type="match status" value="1"/>
</dbReference>
<reference evidence="2" key="1">
    <citation type="submission" date="2018-06" db="EMBL/GenBank/DDBJ databases">
        <authorList>
            <person name="Zhirakovskaya E."/>
        </authorList>
    </citation>
    <scope>NUCLEOTIDE SEQUENCE</scope>
</reference>
<dbReference type="InterPro" id="IPR002634">
    <property type="entry name" value="BolA"/>
</dbReference>